<accession>A0ABZ0I7X2</accession>
<gene>
    <name evidence="6" type="ORF">R0137_08995</name>
</gene>
<organism evidence="6 7">
    <name type="scientific">Congregibacter brevis</name>
    <dbReference type="NCBI Taxonomy" id="3081201"/>
    <lineage>
        <taxon>Bacteria</taxon>
        <taxon>Pseudomonadati</taxon>
        <taxon>Pseudomonadota</taxon>
        <taxon>Gammaproteobacteria</taxon>
        <taxon>Cellvibrionales</taxon>
        <taxon>Halieaceae</taxon>
        <taxon>Congregibacter</taxon>
    </lineage>
</organism>
<dbReference type="Pfam" id="PF24827">
    <property type="entry name" value="AstE_AspA_cat"/>
    <property type="match status" value="1"/>
</dbReference>
<dbReference type="CDD" id="cd06256">
    <property type="entry name" value="M14_ASTE_ASPA-like"/>
    <property type="match status" value="1"/>
</dbReference>
<feature type="domain" description="Succinylglutamate desuccinylase/Aspartoacylase catalytic" evidence="5">
    <location>
        <begin position="44"/>
        <end position="193"/>
    </location>
</feature>
<keyword evidence="2" id="KW-0479">Metal-binding</keyword>
<evidence type="ECO:0000256" key="2">
    <source>
        <dbReference type="ARBA" id="ARBA00022723"/>
    </source>
</evidence>
<dbReference type="Gene3D" id="3.40.630.10">
    <property type="entry name" value="Zn peptidases"/>
    <property type="match status" value="1"/>
</dbReference>
<name>A0ABZ0I7X2_9GAMM</name>
<evidence type="ECO:0000313" key="7">
    <source>
        <dbReference type="Proteomes" id="UP001626549"/>
    </source>
</evidence>
<dbReference type="Proteomes" id="UP001626549">
    <property type="component" value="Chromosome"/>
</dbReference>
<dbReference type="EMBL" id="CP136865">
    <property type="protein sequence ID" value="WOJ95396.1"/>
    <property type="molecule type" value="Genomic_DNA"/>
</dbReference>
<comment type="cofactor">
    <cofactor evidence="1">
        <name>Zn(2+)</name>
        <dbReference type="ChEBI" id="CHEBI:29105"/>
    </cofactor>
</comment>
<dbReference type="RefSeq" id="WP_407326091.1">
    <property type="nucleotide sequence ID" value="NZ_CP136865.1"/>
</dbReference>
<evidence type="ECO:0000256" key="3">
    <source>
        <dbReference type="ARBA" id="ARBA00022801"/>
    </source>
</evidence>
<dbReference type="InterPro" id="IPR055438">
    <property type="entry name" value="AstE_AspA_cat"/>
</dbReference>
<evidence type="ECO:0000256" key="4">
    <source>
        <dbReference type="ARBA" id="ARBA00022833"/>
    </source>
</evidence>
<sequence length="339" mass="37335">MRFRFLKDPESSIAGSNPNELLDNLGGPACILFSGKDPTRTRAVVTLLHGNEPSGFFALHRWLHAGHEPAVNLLFIAASVHAALEPPCFSHRMLPRARDLNRCFSPPFDDEQGRLAQEILELLRVHHPEAVVDMHNTSGSGPSFGVCTHLDRQHDALVSIFTRRLVVSQLNLGALMDISDTSCPTVTIEVGGRLDDDAHELAYEGLQRYALAERVLAPADETDWGIEILRDPIRLELREGVTLAYDEAPRPGHDITLRVDIEHHNFGEVSSDTPLGWVKDDPQSLFKAIDAFGRCAVNALVRCENGVLFPSCSLKLFMITTNAGIAESDCLFYAVAADI</sequence>
<keyword evidence="3" id="KW-0378">Hydrolase</keyword>
<proteinExistence type="predicted"/>
<keyword evidence="7" id="KW-1185">Reference proteome</keyword>
<evidence type="ECO:0000313" key="6">
    <source>
        <dbReference type="EMBL" id="WOJ95396.1"/>
    </source>
</evidence>
<evidence type="ECO:0000256" key="1">
    <source>
        <dbReference type="ARBA" id="ARBA00001947"/>
    </source>
</evidence>
<keyword evidence="4" id="KW-0862">Zinc</keyword>
<reference evidence="6 7" key="1">
    <citation type="submission" date="2023-10" db="EMBL/GenBank/DDBJ databases">
        <title>Two novel species belonging to the OM43/NOR5 clade.</title>
        <authorList>
            <person name="Park M."/>
        </authorList>
    </citation>
    <scope>NUCLEOTIDE SEQUENCE [LARGE SCALE GENOMIC DNA]</scope>
    <source>
        <strain evidence="6 7">IMCC45268</strain>
    </source>
</reference>
<dbReference type="SUPFAM" id="SSF53187">
    <property type="entry name" value="Zn-dependent exopeptidases"/>
    <property type="match status" value="1"/>
</dbReference>
<evidence type="ECO:0000259" key="5">
    <source>
        <dbReference type="Pfam" id="PF24827"/>
    </source>
</evidence>
<protein>
    <submittedName>
        <fullName evidence="6">M14 family metallopeptidase</fullName>
    </submittedName>
</protein>